<name>A0A1R3IN08_COCAP</name>
<dbReference type="EMBL" id="AWWV01009789">
    <property type="protein sequence ID" value="OMO83974.1"/>
    <property type="molecule type" value="Genomic_DNA"/>
</dbReference>
<comment type="caution">
    <text evidence="1">The sequence shown here is derived from an EMBL/GenBank/DDBJ whole genome shotgun (WGS) entry which is preliminary data.</text>
</comment>
<dbReference type="AlphaFoldDB" id="A0A1R3IN08"/>
<proteinExistence type="predicted"/>
<gene>
    <name evidence="1" type="ORF">CCACVL1_11066</name>
</gene>
<keyword evidence="2" id="KW-1185">Reference proteome</keyword>
<evidence type="ECO:0000313" key="1">
    <source>
        <dbReference type="EMBL" id="OMO83974.1"/>
    </source>
</evidence>
<dbReference type="Proteomes" id="UP000188268">
    <property type="component" value="Unassembled WGS sequence"/>
</dbReference>
<reference evidence="1 2" key="1">
    <citation type="submission" date="2013-09" db="EMBL/GenBank/DDBJ databases">
        <title>Corchorus capsularis genome sequencing.</title>
        <authorList>
            <person name="Alam M."/>
            <person name="Haque M.S."/>
            <person name="Islam M.S."/>
            <person name="Emdad E.M."/>
            <person name="Islam M.M."/>
            <person name="Ahmed B."/>
            <person name="Halim A."/>
            <person name="Hossen Q.M.M."/>
            <person name="Hossain M.Z."/>
            <person name="Ahmed R."/>
            <person name="Khan M.M."/>
            <person name="Islam R."/>
            <person name="Rashid M.M."/>
            <person name="Khan S.A."/>
            <person name="Rahman M.S."/>
            <person name="Alam M."/>
        </authorList>
    </citation>
    <scope>NUCLEOTIDE SEQUENCE [LARGE SCALE GENOMIC DNA]</scope>
    <source>
        <strain evidence="2">cv. CVL-1</strain>
        <tissue evidence="1">Whole seedling</tissue>
    </source>
</reference>
<organism evidence="1 2">
    <name type="scientific">Corchorus capsularis</name>
    <name type="common">Jute</name>
    <dbReference type="NCBI Taxonomy" id="210143"/>
    <lineage>
        <taxon>Eukaryota</taxon>
        <taxon>Viridiplantae</taxon>
        <taxon>Streptophyta</taxon>
        <taxon>Embryophyta</taxon>
        <taxon>Tracheophyta</taxon>
        <taxon>Spermatophyta</taxon>
        <taxon>Magnoliopsida</taxon>
        <taxon>eudicotyledons</taxon>
        <taxon>Gunneridae</taxon>
        <taxon>Pentapetalae</taxon>
        <taxon>rosids</taxon>
        <taxon>malvids</taxon>
        <taxon>Malvales</taxon>
        <taxon>Malvaceae</taxon>
        <taxon>Grewioideae</taxon>
        <taxon>Apeibeae</taxon>
        <taxon>Corchorus</taxon>
    </lineage>
</organism>
<protein>
    <submittedName>
        <fullName evidence="1">Uncharacterized protein</fullName>
    </submittedName>
</protein>
<sequence>MSAINPGQRPDIDLAAFNVSRYQIDRIKPGQNGTLTRQYSMYLVCADLSPAATETPSHQGGVQFCYALNRFNETINTSC</sequence>
<dbReference type="Gramene" id="OMO83974">
    <property type="protein sequence ID" value="OMO83974"/>
    <property type="gene ID" value="CCACVL1_11066"/>
</dbReference>
<evidence type="ECO:0000313" key="2">
    <source>
        <dbReference type="Proteomes" id="UP000188268"/>
    </source>
</evidence>
<accession>A0A1R3IN08</accession>